<keyword evidence="2" id="KW-1185">Reference proteome</keyword>
<protein>
    <submittedName>
        <fullName evidence="1">Uncharacterized protein</fullName>
    </submittedName>
</protein>
<sequence length="367" mass="40272">MTHPFFDGAAYPWHRSEGRAFHKLLYQRFDKQADIELVYKQVSADLPPLPTGAPAHVWQEALDRCAKLGLLRTLHQQLLDNGDFGRHERSLAVLEAVRQSRAAVDLAVLPGVPGLVMLDRAQLRRYIRRLAPAGNPLKVLVVRGEPQSGKSHGRHLFESAARDAGAKSVYLCDGLVATVDDVLVELFGAYSATAEIPPAESTEHGWYKAACGKLRAIAERNGCALWIAVDDLGVAEDGAPLLDPQIRAFFEQFALHLVSGVYKDWFRLMLIDYPEGAVPSRWHRDLWAEDRTARADITVEHVVELLTTWSAQRGRTAVEESVADVAAGILGTVDGPDGARAGDAGRLPHLHDLLVASLEADGEHGWT</sequence>
<proteinExistence type="predicted"/>
<dbReference type="Proteomes" id="UP001058003">
    <property type="component" value="Chromosome"/>
</dbReference>
<organism evidence="1 2">
    <name type="scientific">Dactylosporangium aurantiacum</name>
    <dbReference type="NCBI Taxonomy" id="35754"/>
    <lineage>
        <taxon>Bacteria</taxon>
        <taxon>Bacillati</taxon>
        <taxon>Actinomycetota</taxon>
        <taxon>Actinomycetes</taxon>
        <taxon>Micromonosporales</taxon>
        <taxon>Micromonosporaceae</taxon>
        <taxon>Dactylosporangium</taxon>
    </lineage>
</organism>
<dbReference type="OrthoDB" id="9553583at2"/>
<gene>
    <name evidence="1" type="ORF">Daura_17110</name>
</gene>
<dbReference type="EMBL" id="CP073767">
    <property type="protein sequence ID" value="UWZ57729.1"/>
    <property type="molecule type" value="Genomic_DNA"/>
</dbReference>
<dbReference type="AlphaFoldDB" id="A0A9Q9MIB2"/>
<accession>A0A9Q9MIB2</accession>
<dbReference type="KEGG" id="daur:Daura_17110"/>
<name>A0A9Q9MIB2_9ACTN</name>
<reference evidence="1" key="1">
    <citation type="submission" date="2021-04" db="EMBL/GenBank/DDBJ databases">
        <title>Dactylosporangium aurantiacum NRRL B-8018 full assembly.</title>
        <authorList>
            <person name="Hartkoorn R.C."/>
            <person name="Beaudoing E."/>
            <person name="Hot D."/>
        </authorList>
    </citation>
    <scope>NUCLEOTIDE SEQUENCE</scope>
    <source>
        <strain evidence="1">NRRL B-8018</strain>
    </source>
</reference>
<dbReference type="RefSeq" id="WP_033360898.1">
    <property type="nucleotide sequence ID" value="NZ_CP073767.1"/>
</dbReference>
<evidence type="ECO:0000313" key="1">
    <source>
        <dbReference type="EMBL" id="UWZ57729.1"/>
    </source>
</evidence>
<evidence type="ECO:0000313" key="2">
    <source>
        <dbReference type="Proteomes" id="UP001058003"/>
    </source>
</evidence>